<dbReference type="InterPro" id="IPR050954">
    <property type="entry name" value="ET_IronSulfur_Cluster-Binding"/>
</dbReference>
<sequence>MEITRRDLIEIGGKLLMIASVGASLEQITGAEEPPEVYKMADHWWGMIIDIDKCIGCGNCVRACSNENQVPTGYFRTWVERYEVTEGNPNPRVESPNGAIDGFPPSPHTGIKSFFVPKLCNHCVDSPCVQVCPVGATFVSPDGVVLVDKDYCLGCRYCVQACPYGCRYLHPERETVDKCTLCYHRITKGLTTACCENCPTGARQLVDFKNPKDPVHQFLRENKVMVLKPQMATQAKVYYKNLDGSVR</sequence>
<dbReference type="EMBL" id="CP000473">
    <property type="protein sequence ID" value="ABJ86599.1"/>
    <property type="molecule type" value="Genomic_DNA"/>
</dbReference>
<dbReference type="InParanoid" id="Q01US1"/>
<gene>
    <name evidence="6" type="ordered locus">Acid_5652</name>
</gene>
<evidence type="ECO:0000256" key="4">
    <source>
        <dbReference type="ARBA" id="ARBA00023014"/>
    </source>
</evidence>
<evidence type="ECO:0000256" key="3">
    <source>
        <dbReference type="ARBA" id="ARBA00023004"/>
    </source>
</evidence>
<evidence type="ECO:0000256" key="1">
    <source>
        <dbReference type="ARBA" id="ARBA00022485"/>
    </source>
</evidence>
<dbReference type="InterPro" id="IPR017900">
    <property type="entry name" value="4Fe4S_Fe_S_CS"/>
</dbReference>
<dbReference type="Pfam" id="PF13247">
    <property type="entry name" value="Fer4_11"/>
    <property type="match status" value="1"/>
</dbReference>
<dbReference type="PANTHER" id="PTHR43177:SF3">
    <property type="entry name" value="PROTEIN NRFC HOMOLOG"/>
    <property type="match status" value="1"/>
</dbReference>
<dbReference type="eggNOG" id="COG0437">
    <property type="taxonomic scope" value="Bacteria"/>
</dbReference>
<dbReference type="GO" id="GO:0051539">
    <property type="term" value="F:4 iron, 4 sulfur cluster binding"/>
    <property type="evidence" value="ECO:0007669"/>
    <property type="project" value="UniProtKB-KW"/>
</dbReference>
<name>Q01US1_SOLUE</name>
<dbReference type="OrthoDB" id="9810688at2"/>
<accession>Q01US1</accession>
<dbReference type="Pfam" id="PF12797">
    <property type="entry name" value="Fer4_2"/>
    <property type="match status" value="1"/>
</dbReference>
<keyword evidence="4" id="KW-0411">Iron-sulfur</keyword>
<protein>
    <submittedName>
        <fullName evidence="6">4Fe-4S ferredoxin, iron-sulfur binding domain protein</fullName>
    </submittedName>
</protein>
<keyword evidence="1" id="KW-0004">4Fe-4S</keyword>
<dbReference type="GO" id="GO:0046872">
    <property type="term" value="F:metal ion binding"/>
    <property type="evidence" value="ECO:0007669"/>
    <property type="project" value="UniProtKB-KW"/>
</dbReference>
<dbReference type="PROSITE" id="PS51379">
    <property type="entry name" value="4FE4S_FER_2"/>
    <property type="match status" value="3"/>
</dbReference>
<dbReference type="PANTHER" id="PTHR43177">
    <property type="entry name" value="PROTEIN NRFC"/>
    <property type="match status" value="1"/>
</dbReference>
<dbReference type="PROSITE" id="PS00198">
    <property type="entry name" value="4FE4S_FER_1"/>
    <property type="match status" value="1"/>
</dbReference>
<evidence type="ECO:0000313" key="6">
    <source>
        <dbReference type="EMBL" id="ABJ86599.1"/>
    </source>
</evidence>
<dbReference type="CDD" id="cd10551">
    <property type="entry name" value="PsrB"/>
    <property type="match status" value="1"/>
</dbReference>
<dbReference type="KEGG" id="sus:Acid_5652"/>
<evidence type="ECO:0000256" key="2">
    <source>
        <dbReference type="ARBA" id="ARBA00022723"/>
    </source>
</evidence>
<evidence type="ECO:0000259" key="5">
    <source>
        <dbReference type="PROSITE" id="PS51379"/>
    </source>
</evidence>
<dbReference type="AlphaFoldDB" id="Q01US1"/>
<dbReference type="InterPro" id="IPR017896">
    <property type="entry name" value="4Fe4S_Fe-S-bd"/>
</dbReference>
<dbReference type="HOGENOM" id="CLU_043374_1_3_0"/>
<reference evidence="6" key="1">
    <citation type="submission" date="2006-10" db="EMBL/GenBank/DDBJ databases">
        <title>Complete sequence of Solibacter usitatus Ellin6076.</title>
        <authorList>
            <consortium name="US DOE Joint Genome Institute"/>
            <person name="Copeland A."/>
            <person name="Lucas S."/>
            <person name="Lapidus A."/>
            <person name="Barry K."/>
            <person name="Detter J.C."/>
            <person name="Glavina del Rio T."/>
            <person name="Hammon N."/>
            <person name="Israni S."/>
            <person name="Dalin E."/>
            <person name="Tice H."/>
            <person name="Pitluck S."/>
            <person name="Thompson L.S."/>
            <person name="Brettin T."/>
            <person name="Bruce D."/>
            <person name="Han C."/>
            <person name="Tapia R."/>
            <person name="Gilna P."/>
            <person name="Schmutz J."/>
            <person name="Larimer F."/>
            <person name="Land M."/>
            <person name="Hauser L."/>
            <person name="Kyrpides N."/>
            <person name="Mikhailova N."/>
            <person name="Janssen P.H."/>
            <person name="Kuske C.R."/>
            <person name="Richardson P."/>
        </authorList>
    </citation>
    <scope>NUCLEOTIDE SEQUENCE</scope>
    <source>
        <strain evidence="6">Ellin6076</strain>
    </source>
</reference>
<organism evidence="6">
    <name type="scientific">Solibacter usitatus (strain Ellin6076)</name>
    <dbReference type="NCBI Taxonomy" id="234267"/>
    <lineage>
        <taxon>Bacteria</taxon>
        <taxon>Pseudomonadati</taxon>
        <taxon>Acidobacteriota</taxon>
        <taxon>Terriglobia</taxon>
        <taxon>Bryobacterales</taxon>
        <taxon>Solibacteraceae</taxon>
        <taxon>Candidatus Solibacter</taxon>
    </lineage>
</organism>
<proteinExistence type="predicted"/>
<dbReference type="Gene3D" id="3.30.70.20">
    <property type="match status" value="2"/>
</dbReference>
<keyword evidence="3" id="KW-0408">Iron</keyword>
<dbReference type="SUPFAM" id="SSF54862">
    <property type="entry name" value="4Fe-4S ferredoxins"/>
    <property type="match status" value="1"/>
</dbReference>
<dbReference type="STRING" id="234267.Acid_5652"/>
<feature type="domain" description="4Fe-4S ferredoxin-type" evidence="5">
    <location>
        <begin position="111"/>
        <end position="142"/>
    </location>
</feature>
<feature type="domain" description="4Fe-4S ferredoxin-type" evidence="5">
    <location>
        <begin position="143"/>
        <end position="172"/>
    </location>
</feature>
<keyword evidence="2" id="KW-0479">Metal-binding</keyword>
<feature type="domain" description="4Fe-4S ferredoxin-type" evidence="5">
    <location>
        <begin position="45"/>
        <end position="74"/>
    </location>
</feature>